<feature type="transmembrane region" description="Helical" evidence="5">
    <location>
        <begin position="337"/>
        <end position="360"/>
    </location>
</feature>
<feature type="transmembrane region" description="Helical" evidence="5">
    <location>
        <begin position="69"/>
        <end position="89"/>
    </location>
</feature>
<feature type="transmembrane region" description="Helical" evidence="5">
    <location>
        <begin position="492"/>
        <end position="510"/>
    </location>
</feature>
<feature type="transmembrane region" description="Helical" evidence="5">
    <location>
        <begin position="96"/>
        <end position="114"/>
    </location>
</feature>
<evidence type="ECO:0000313" key="6">
    <source>
        <dbReference type="EMBL" id="POU64659.1"/>
    </source>
</evidence>
<evidence type="ECO:0000256" key="5">
    <source>
        <dbReference type="SAM" id="Phobius"/>
    </source>
</evidence>
<feature type="transmembrane region" description="Helical" evidence="5">
    <location>
        <begin position="255"/>
        <end position="273"/>
    </location>
</feature>
<dbReference type="InterPro" id="IPR001898">
    <property type="entry name" value="SLC13A/DASS"/>
</dbReference>
<sequence>MAMSDKGAKKVFDPLDMSNYSLEKFKEIKAGIWMERIKFIGMPLAILLFLFFHLQWVGPIEMFDTQTKVPPANCYSATGIFLASLVLWLTEAIPNYLTSLIVVVTVILTGTMKMRPAFAMLGEPVMILNIASFIMASALVVTGLAKRMSLWLLVRMGNNISLLFWCFILLNLILGAFISATSAKTALLLPLFMVIAAIYGATGGEKRNNVGRNMVLLNLLANNVSASAFITGSAANLLAVAMMEQAGFKVYYGDWFIALCPLALIQCAIAWYTGTRWIFPIKKEDAKPKIEGGMDRLKGELAQLGKISAGEVRAALTFIIVLLLWATDRVHGMRAEVIAVAGACVVLMPSVCKLPALGVMKWNDADIPWHMLMFSFGAYVLGGMVDQTDIVGLYIHSLFDKWQIDPSGGGKLLVFAVLSGVFAITTLVSESKTARTIIMFPIIISIAKKFGWDVVGFCLPMAFLINQVYVLYFNSKPANISYLLDHYSTGESFKYGIIQMAIIWVLLILWTQYVMPLMGFNSALW</sequence>
<protein>
    <submittedName>
        <fullName evidence="6">Sodium:sulfate symporter</fullName>
    </submittedName>
</protein>
<evidence type="ECO:0000256" key="4">
    <source>
        <dbReference type="ARBA" id="ARBA00023136"/>
    </source>
</evidence>
<reference evidence="6 7" key="1">
    <citation type="submission" date="2018-01" db="EMBL/GenBank/DDBJ databases">
        <title>Complete genome sequences of 14 Citrobacter spp. isolated from plant in Canada.</title>
        <authorList>
            <person name="Bhandare S.G."/>
            <person name="Colavecchio A."/>
            <person name="Jeukens J."/>
            <person name="Emond-Rheault J.-G."/>
            <person name="Freschi L."/>
            <person name="Hamel J."/>
            <person name="Kukavica-Ibrulj I."/>
            <person name="Levesque R."/>
            <person name="Goodridge L."/>
        </authorList>
    </citation>
    <scope>NUCLEOTIDE SEQUENCE [LARGE SCALE GENOMIC DNA]</scope>
    <source>
        <strain evidence="6 7">S1285</strain>
    </source>
</reference>
<dbReference type="GO" id="GO:0005886">
    <property type="term" value="C:plasma membrane"/>
    <property type="evidence" value="ECO:0007669"/>
    <property type="project" value="TreeGrafter"/>
</dbReference>
<dbReference type="PANTHER" id="PTHR10283:SF92">
    <property type="entry name" value="LOW-AFFINITY PHOSPHATE TRANSPORTER PHO91"/>
    <property type="match status" value="1"/>
</dbReference>
<evidence type="ECO:0000256" key="3">
    <source>
        <dbReference type="ARBA" id="ARBA00022989"/>
    </source>
</evidence>
<dbReference type="Proteomes" id="UP000237003">
    <property type="component" value="Unassembled WGS sequence"/>
</dbReference>
<accession>A0A2S4RWC0</accession>
<comment type="subcellular location">
    <subcellularLocation>
        <location evidence="1">Membrane</location>
        <topology evidence="1">Multi-pass membrane protein</topology>
    </subcellularLocation>
</comment>
<name>A0A2S4RWC0_CITAM</name>
<feature type="transmembrane region" description="Helical" evidence="5">
    <location>
        <begin position="157"/>
        <end position="180"/>
    </location>
</feature>
<feature type="transmembrane region" description="Helical" evidence="5">
    <location>
        <begin position="216"/>
        <end position="243"/>
    </location>
</feature>
<proteinExistence type="predicted"/>
<feature type="transmembrane region" description="Helical" evidence="5">
    <location>
        <begin position="126"/>
        <end position="145"/>
    </location>
</feature>
<evidence type="ECO:0000256" key="2">
    <source>
        <dbReference type="ARBA" id="ARBA00022692"/>
    </source>
</evidence>
<dbReference type="PANTHER" id="PTHR10283">
    <property type="entry name" value="SOLUTE CARRIER FAMILY 13 MEMBER"/>
    <property type="match status" value="1"/>
</dbReference>
<dbReference type="OrthoDB" id="5460483at2"/>
<feature type="transmembrane region" description="Helical" evidence="5">
    <location>
        <begin position="450"/>
        <end position="472"/>
    </location>
</feature>
<comment type="caution">
    <text evidence="6">The sequence shown here is derived from an EMBL/GenBank/DDBJ whole genome shotgun (WGS) entry which is preliminary data.</text>
</comment>
<feature type="transmembrane region" description="Helical" evidence="5">
    <location>
        <begin position="186"/>
        <end position="204"/>
    </location>
</feature>
<evidence type="ECO:0000313" key="7">
    <source>
        <dbReference type="Proteomes" id="UP000237003"/>
    </source>
</evidence>
<dbReference type="Pfam" id="PF00939">
    <property type="entry name" value="Na_sulph_symp"/>
    <property type="match status" value="1"/>
</dbReference>
<keyword evidence="4 5" id="KW-0472">Membrane</keyword>
<organism evidence="6 7">
    <name type="scientific">Citrobacter amalonaticus</name>
    <dbReference type="NCBI Taxonomy" id="35703"/>
    <lineage>
        <taxon>Bacteria</taxon>
        <taxon>Pseudomonadati</taxon>
        <taxon>Pseudomonadota</taxon>
        <taxon>Gammaproteobacteria</taxon>
        <taxon>Enterobacterales</taxon>
        <taxon>Enterobacteriaceae</taxon>
        <taxon>Citrobacter</taxon>
    </lineage>
</organism>
<feature type="transmembrane region" description="Helical" evidence="5">
    <location>
        <begin position="39"/>
        <end position="57"/>
    </location>
</feature>
<keyword evidence="2 5" id="KW-0812">Transmembrane</keyword>
<keyword evidence="3 5" id="KW-1133">Transmembrane helix</keyword>
<dbReference type="GO" id="GO:0005315">
    <property type="term" value="F:phosphate transmembrane transporter activity"/>
    <property type="evidence" value="ECO:0007669"/>
    <property type="project" value="TreeGrafter"/>
</dbReference>
<dbReference type="EMBL" id="PQLX01000005">
    <property type="protein sequence ID" value="POU64659.1"/>
    <property type="molecule type" value="Genomic_DNA"/>
</dbReference>
<feature type="transmembrane region" description="Helical" evidence="5">
    <location>
        <begin position="372"/>
        <end position="396"/>
    </location>
</feature>
<evidence type="ECO:0000256" key="1">
    <source>
        <dbReference type="ARBA" id="ARBA00004141"/>
    </source>
</evidence>
<feature type="transmembrane region" description="Helical" evidence="5">
    <location>
        <begin position="408"/>
        <end position="429"/>
    </location>
</feature>
<dbReference type="AlphaFoldDB" id="A0A2S4RWC0"/>
<gene>
    <name evidence="6" type="ORF">C3430_15925</name>
</gene>